<evidence type="ECO:0000259" key="2">
    <source>
        <dbReference type="PROSITE" id="PS51192"/>
    </source>
</evidence>
<evidence type="ECO:0000313" key="3">
    <source>
        <dbReference type="EMBL" id="HCA04224.1"/>
    </source>
</evidence>
<feature type="region of interest" description="Disordered" evidence="1">
    <location>
        <begin position="437"/>
        <end position="456"/>
    </location>
</feature>
<proteinExistence type="predicted"/>
<reference evidence="3" key="1">
    <citation type="journal article" date="2018" name="Nat. Biotechnol.">
        <title>A standardized bacterial taxonomy based on genome phylogeny substantially revises the tree of life.</title>
        <authorList>
            <person name="Parks D.H."/>
            <person name="Chuvochina M."/>
            <person name="Waite D.W."/>
            <person name="Rinke C."/>
            <person name="Skarshewski A."/>
            <person name="Chaumeil P.A."/>
            <person name="Hugenholtz P."/>
        </authorList>
    </citation>
    <scope>NUCLEOTIDE SEQUENCE [LARGE SCALE GENOMIC DNA]</scope>
    <source>
        <strain evidence="3">UBA11284</strain>
    </source>
</reference>
<dbReference type="GO" id="GO:0003677">
    <property type="term" value="F:DNA binding"/>
    <property type="evidence" value="ECO:0007669"/>
    <property type="project" value="InterPro"/>
</dbReference>
<dbReference type="GO" id="GO:0004386">
    <property type="term" value="F:helicase activity"/>
    <property type="evidence" value="ECO:0007669"/>
    <property type="project" value="UniProtKB-KW"/>
</dbReference>
<dbReference type="PANTHER" id="PTHR47396">
    <property type="entry name" value="TYPE I RESTRICTION ENZYME ECOKI R PROTEIN"/>
    <property type="match status" value="1"/>
</dbReference>
<dbReference type="AlphaFoldDB" id="A0A3D0KL36"/>
<dbReference type="GO" id="GO:0005829">
    <property type="term" value="C:cytosol"/>
    <property type="evidence" value="ECO:0007669"/>
    <property type="project" value="TreeGrafter"/>
</dbReference>
<dbReference type="Gene3D" id="3.40.50.300">
    <property type="entry name" value="P-loop containing nucleotide triphosphate hydrolases"/>
    <property type="match status" value="2"/>
</dbReference>
<name>A0A3D0KL36_9GAMM</name>
<dbReference type="InterPro" id="IPR027417">
    <property type="entry name" value="P-loop_NTPase"/>
</dbReference>
<gene>
    <name evidence="3" type="ORF">DEO68_19125</name>
</gene>
<dbReference type="PROSITE" id="PS51192">
    <property type="entry name" value="HELICASE_ATP_BIND_1"/>
    <property type="match status" value="1"/>
</dbReference>
<evidence type="ECO:0000256" key="1">
    <source>
        <dbReference type="SAM" id="MobiDB-lite"/>
    </source>
</evidence>
<accession>A0A3D0KL36</accession>
<dbReference type="InterPro" id="IPR050742">
    <property type="entry name" value="Helicase_Restrict-Modif_Enz"/>
</dbReference>
<dbReference type="InterPro" id="IPR006935">
    <property type="entry name" value="Helicase/UvrB_N"/>
</dbReference>
<keyword evidence="3" id="KW-0547">Nucleotide-binding</keyword>
<protein>
    <submittedName>
        <fullName evidence="3">Helicase</fullName>
    </submittedName>
</protein>
<feature type="domain" description="Helicase ATP-binding" evidence="2">
    <location>
        <begin position="15"/>
        <end position="173"/>
    </location>
</feature>
<comment type="caution">
    <text evidence="3">The sequence shown here is derived from an EMBL/GenBank/DDBJ whole genome shotgun (WGS) entry which is preliminary data.</text>
</comment>
<dbReference type="InterPro" id="IPR014001">
    <property type="entry name" value="Helicase_ATP-bd"/>
</dbReference>
<keyword evidence="3" id="KW-0067">ATP-binding</keyword>
<keyword evidence="3" id="KW-0347">Helicase</keyword>
<dbReference type="EMBL" id="DOTR01000105">
    <property type="protein sequence ID" value="HCA04224.1"/>
    <property type="molecule type" value="Genomic_DNA"/>
</dbReference>
<keyword evidence="3" id="KW-0378">Hydrolase</keyword>
<dbReference type="SUPFAM" id="SSF52540">
    <property type="entry name" value="P-loop containing nucleoside triphosphate hydrolases"/>
    <property type="match status" value="1"/>
</dbReference>
<dbReference type="PANTHER" id="PTHR47396:SF1">
    <property type="entry name" value="ATP-DEPENDENT HELICASE IRC3-RELATED"/>
    <property type="match status" value="1"/>
</dbReference>
<dbReference type="GO" id="GO:0005524">
    <property type="term" value="F:ATP binding"/>
    <property type="evidence" value="ECO:0007669"/>
    <property type="project" value="InterPro"/>
</dbReference>
<sequence length="495" mass="55305">MLRQWQTECLERALIQLSSKMPHFLCQATPGAGKMLLAAVLAEALIKRSDIDYVVYLGPTRAVVNDARHTLEKVLNRSLDGQLGSIGVALTYHALSNRLASLKQLCLNAHVLLIWDESHHASAPGGQAQQANQWGLALIALERHVRFTLALSGTPWRTDGSCLPLLRYVEATDLPSNSSDSLSRVSSQKQLIPDYVYTLKEAIQDGVCRYPTIQLVDNHSIGMTRTHPRTGRKEARQYTSIPQLLKHPSVHYATLLHDDAPLQHVLTLGIKRLSTLRQHDPKAGGLVVAASIQHAEEITQRLEDAHQTVCLVTSHDPTAHTQLDTFRDADTAWIVSVGMVTEGVNLPRLRVCCYLSHVRTEQFFRQVLGRIIRRQTRHDEHCYFYALNEPLLRRFARRLTDDLPDELAKVESTGNKNRAVDDGSHFHHADAIAHNSTVTTQAFTPSEKSEARTSDASGLTLSFQAPHHSQTMSTETDVAFSQAFYERLIALRLTD</sequence>
<dbReference type="Pfam" id="PF04851">
    <property type="entry name" value="ResIII"/>
    <property type="match status" value="1"/>
</dbReference>
<dbReference type="GO" id="GO:0016787">
    <property type="term" value="F:hydrolase activity"/>
    <property type="evidence" value="ECO:0007669"/>
    <property type="project" value="InterPro"/>
</dbReference>
<organism evidence="3">
    <name type="scientific">Halomonas campaniensis</name>
    <dbReference type="NCBI Taxonomy" id="213554"/>
    <lineage>
        <taxon>Bacteria</taxon>
        <taxon>Pseudomonadati</taxon>
        <taxon>Pseudomonadota</taxon>
        <taxon>Gammaproteobacteria</taxon>
        <taxon>Oceanospirillales</taxon>
        <taxon>Halomonadaceae</taxon>
        <taxon>Halomonas</taxon>
    </lineage>
</organism>
<feature type="compositionally biased region" description="Polar residues" evidence="1">
    <location>
        <begin position="437"/>
        <end position="446"/>
    </location>
</feature>